<proteinExistence type="predicted"/>
<dbReference type="PANTHER" id="PTHR37015:SF2">
    <property type="entry name" value="REVERSE TRANSCRIPTASE DOMAIN-CONTAINING PROTEIN"/>
    <property type="match status" value="1"/>
</dbReference>
<gene>
    <name evidence="2" type="ORF">BCR34DRAFT_497720</name>
</gene>
<evidence type="ECO:0000313" key="2">
    <source>
        <dbReference type="EMBL" id="ORX96499.1"/>
    </source>
</evidence>
<feature type="region of interest" description="Disordered" evidence="1">
    <location>
        <begin position="393"/>
        <end position="419"/>
    </location>
</feature>
<evidence type="ECO:0000313" key="3">
    <source>
        <dbReference type="Proteomes" id="UP000193144"/>
    </source>
</evidence>
<dbReference type="PANTHER" id="PTHR37015">
    <property type="entry name" value="REVERSE TRANSCRIPTASE DOMAIN-CONTAINING PROTEIN"/>
    <property type="match status" value="1"/>
</dbReference>
<dbReference type="SUPFAM" id="SSF101447">
    <property type="entry name" value="Formin homology 2 domain (FH2 domain)"/>
    <property type="match status" value="1"/>
</dbReference>
<name>A0A1Y1YET2_9PLEO</name>
<evidence type="ECO:0008006" key="4">
    <source>
        <dbReference type="Google" id="ProtNLM"/>
    </source>
</evidence>
<feature type="compositionally biased region" description="Basic residues" evidence="1">
    <location>
        <begin position="397"/>
        <end position="407"/>
    </location>
</feature>
<keyword evidence="3" id="KW-1185">Reference proteome</keyword>
<organism evidence="2 3">
    <name type="scientific">Clohesyomyces aquaticus</name>
    <dbReference type="NCBI Taxonomy" id="1231657"/>
    <lineage>
        <taxon>Eukaryota</taxon>
        <taxon>Fungi</taxon>
        <taxon>Dikarya</taxon>
        <taxon>Ascomycota</taxon>
        <taxon>Pezizomycotina</taxon>
        <taxon>Dothideomycetes</taxon>
        <taxon>Pleosporomycetidae</taxon>
        <taxon>Pleosporales</taxon>
        <taxon>Lindgomycetaceae</taxon>
        <taxon>Clohesyomyces</taxon>
    </lineage>
</organism>
<dbReference type="OrthoDB" id="74545at2759"/>
<accession>A0A1Y1YET2</accession>
<feature type="region of interest" description="Disordered" evidence="1">
    <location>
        <begin position="350"/>
        <end position="381"/>
    </location>
</feature>
<feature type="compositionally biased region" description="Pro residues" evidence="1">
    <location>
        <begin position="355"/>
        <end position="381"/>
    </location>
</feature>
<reference evidence="2 3" key="1">
    <citation type="submission" date="2016-07" db="EMBL/GenBank/DDBJ databases">
        <title>Pervasive Adenine N6-methylation of Active Genes in Fungi.</title>
        <authorList>
            <consortium name="DOE Joint Genome Institute"/>
            <person name="Mondo S.J."/>
            <person name="Dannebaum R.O."/>
            <person name="Kuo R.C."/>
            <person name="Labutti K."/>
            <person name="Haridas S."/>
            <person name="Kuo A."/>
            <person name="Salamov A."/>
            <person name="Ahrendt S.R."/>
            <person name="Lipzen A."/>
            <person name="Sullivan W."/>
            <person name="Andreopoulos W.B."/>
            <person name="Clum A."/>
            <person name="Lindquist E."/>
            <person name="Daum C."/>
            <person name="Ramamoorthy G.K."/>
            <person name="Gryganskyi A."/>
            <person name="Culley D."/>
            <person name="Magnuson J.K."/>
            <person name="James T.Y."/>
            <person name="O'Malley M.A."/>
            <person name="Stajich J.E."/>
            <person name="Spatafora J.W."/>
            <person name="Visel A."/>
            <person name="Grigoriev I.V."/>
        </authorList>
    </citation>
    <scope>NUCLEOTIDE SEQUENCE [LARGE SCALE GENOMIC DNA]</scope>
    <source>
        <strain evidence="2 3">CBS 115471</strain>
    </source>
</reference>
<evidence type="ECO:0000256" key="1">
    <source>
        <dbReference type="SAM" id="MobiDB-lite"/>
    </source>
</evidence>
<dbReference type="AlphaFoldDB" id="A0A1Y1YET2"/>
<dbReference type="EMBL" id="MCFA01000255">
    <property type="protein sequence ID" value="ORX96499.1"/>
    <property type="molecule type" value="Genomic_DNA"/>
</dbReference>
<dbReference type="STRING" id="1231657.A0A1Y1YET2"/>
<sequence length="950" mass="107735">MASLRPNSIPPLLREIAELKSDQLDHAKAAFKARYRNHPDLLAAGGDIQKRVATLLDLVKTFEPNHEDDEELAQSSRFLEQAKNDRSITKHQLKRIEDKLDGRLVTYLRRLEVASMHAGLLKEVLDSDSSPGMDEEFELVENEELDAATETFRKKAFANSDVDVEAVERYLTDNLADDANQLALEEARNAIEEHAKSCISEDGFLCSRDDFVDDFLVWCINDLIRHGSLTDERKEVLQGYLQSPMALRELKTSMNLIAIPQWNWRTPEEGLTVKACENHDGQCHIIIEEHLVDMLGLHTLAHCWGIKLRETVEEWSKSRAEYNSFSEEKDTEKETKKRQYFLQPQKFAKKASDPYFPPPPPPPPGSYMPPPPPPPPPPPMDCLPPMPAYGWSSWGTKSKKKSSKRRLAAPPPPASSMKKERTKYFNKHFFMSRLPEIDKFDTKSTQETQGLLVKHLATELRLCEALNGDAAIISADFTCLSSSVPHQIIIALLKFIRMPEDWIDFFKRILEAPMNLGPLGRGSSDQAMKRTCGVHNGGMATFFSELVLFVLDFVVQQRTGAYLYRLHDQCYFVGSSEQCKTAEREIHDFSRVMGLVVDLKRGAEIGFLNISPFEGSPYSIEIDSTKVETYAYRVKKQLGDCTTVIDWIRTWNATIGTYAADKFGPLANVLGKPHLDSVRRAYNSMHEIILGDQGLTDTLSTKILTAIGTVHATHLELDPLIYLPTVFGGLGVQNPYITLYLAHSVCEEPSAKLQEYVEIEDDYYARAKETFESLTPDYLRRAQIGVFGLDDDLDHKKRTKEVLGDYDPTVFMSKDGLTAYRDRLHYPRLPVMGIKAARGESPYKPTPDILPVYEELLKEPIDYMVNTGAVQRFLSTRDGYCRAKQDFTDEEKWVLQLYGDECVERYGGFELWDPKYVPLEVLKMARGEDPDEYSEVGCGDLDSCSDTTEV</sequence>
<comment type="caution">
    <text evidence="2">The sequence shown here is derived from an EMBL/GenBank/DDBJ whole genome shotgun (WGS) entry which is preliminary data.</text>
</comment>
<dbReference type="Proteomes" id="UP000193144">
    <property type="component" value="Unassembled WGS sequence"/>
</dbReference>
<protein>
    <recommendedName>
        <fullName evidence="4">Reverse transcriptase domain-containing protein</fullName>
    </recommendedName>
</protein>